<dbReference type="EMBL" id="CR936257">
    <property type="protein sequence ID" value="CAI50726.1"/>
    <property type="molecule type" value="Genomic_DNA"/>
</dbReference>
<feature type="compositionally biased region" description="Basic and acidic residues" evidence="1">
    <location>
        <begin position="34"/>
        <end position="64"/>
    </location>
</feature>
<sequence>MRRRTLLVSAAALPAVAGCSNVLPTGTNDQPQTPHEESPRVDTPPHEINRPDPPDGPPGERDWNDDYLGETMPTEPSLAFEPVSARLTERYRLSHDLAPAAYRVGLVDDASALSDHFALDRMDDADRDAVEAVDFDTHVLAVVVSGFGSGSVSHRWARAEADDDGIHLHGYYSAPLVRTDDYTIRTSALQIERPADGVGFIRVSLTTDETTRVHFNSTEGAVSVDN</sequence>
<organism evidence="2 3">
    <name type="scientific">Natronomonas pharaonis (strain ATCC 35678 / DSM 2160 / CIP 103997 / JCM 8858 / NBRC 14720 / NCIMB 2260 / Gabara)</name>
    <name type="common">Halobacterium pharaonis</name>
    <dbReference type="NCBI Taxonomy" id="348780"/>
    <lineage>
        <taxon>Archaea</taxon>
        <taxon>Methanobacteriati</taxon>
        <taxon>Methanobacteriota</taxon>
        <taxon>Stenosarchaea group</taxon>
        <taxon>Halobacteria</taxon>
        <taxon>Halobacteriales</taxon>
        <taxon>Natronomonadaceae</taxon>
        <taxon>Natronomonas</taxon>
    </lineage>
</organism>
<accession>A0A1U7EZH3</accession>
<gene>
    <name evidence="2" type="ordered locus">NP_5270A</name>
</gene>
<evidence type="ECO:0000313" key="3">
    <source>
        <dbReference type="Proteomes" id="UP000002698"/>
    </source>
</evidence>
<reference evidence="2 3" key="1">
    <citation type="journal article" date="2005" name="Genome Res.">
        <title>Living with two extremes: conclusions from the genome sequence of Natronomonas pharaonis.</title>
        <authorList>
            <person name="Falb M."/>
            <person name="Pfeiffer F."/>
            <person name="Palm P."/>
            <person name="Rodewald K."/>
            <person name="Hickmann V."/>
            <person name="Tittor J."/>
            <person name="Oesterhelt D."/>
        </authorList>
    </citation>
    <scope>NUCLEOTIDE SEQUENCE [LARGE SCALE GENOMIC DNA]</scope>
    <source>
        <strain evidence="3">ATCC 35678 / DSM 2160 / CIP 103997 / JCM 8858 / NBRC 14720 / NCIMB 2260 / Gabara</strain>
    </source>
</reference>
<keyword evidence="3" id="KW-1185">Reference proteome</keyword>
<dbReference type="PROSITE" id="PS51257">
    <property type="entry name" value="PROKAR_LIPOPROTEIN"/>
    <property type="match status" value="1"/>
</dbReference>
<feature type="region of interest" description="Disordered" evidence="1">
    <location>
        <begin position="19"/>
        <end position="79"/>
    </location>
</feature>
<evidence type="ECO:0000313" key="2">
    <source>
        <dbReference type="EMBL" id="CAI50726.1"/>
    </source>
</evidence>
<feature type="compositionally biased region" description="Polar residues" evidence="1">
    <location>
        <begin position="22"/>
        <end position="33"/>
    </location>
</feature>
<dbReference type="GeneID" id="3702313"/>
<dbReference type="KEGG" id="nph:NP_5270A"/>
<dbReference type="OrthoDB" id="206283at2157"/>
<evidence type="ECO:0000256" key="1">
    <source>
        <dbReference type="SAM" id="MobiDB-lite"/>
    </source>
</evidence>
<dbReference type="HOGENOM" id="CLU_087822_0_0_2"/>
<protein>
    <submittedName>
        <fullName evidence="2">Uncharacterized protein</fullName>
    </submittedName>
</protein>
<dbReference type="RefSeq" id="WP_011324335.1">
    <property type="nucleotide sequence ID" value="NC_007426.1"/>
</dbReference>
<proteinExistence type="predicted"/>
<dbReference type="AlphaFoldDB" id="A0A1U7EZH3"/>
<dbReference type="eggNOG" id="arCOG06301">
    <property type="taxonomic scope" value="Archaea"/>
</dbReference>
<dbReference type="EnsemblBacteria" id="CAI50726">
    <property type="protein sequence ID" value="CAI50726"/>
    <property type="gene ID" value="NP_5270A"/>
</dbReference>
<name>A0A1U7EZH3_NATPD</name>
<dbReference type="Proteomes" id="UP000002698">
    <property type="component" value="Chromosome"/>
</dbReference>